<comment type="similarity">
    <text evidence="1">Belongs to the short-chain dehydrogenases/reductases (SDR) family.</text>
</comment>
<dbReference type="Pfam" id="PF13561">
    <property type="entry name" value="adh_short_C2"/>
    <property type="match status" value="1"/>
</dbReference>
<sequence>MSLFSLENKIALITGSSKGIGKAIAERMAEQGAKVVISSRNQDACEEVAAGINAEGGEAIAIACNINYQEQLENLVSQTHQRLGPVNVLVCNAALNPYFGPSQNIPDEAFEKIMHANIGSVHRLCQLVIPGMAEGDGGSVIIVSSIGGLKGSDKLGAYSISKAADMQIARNLAVEWGPKNVRVNCIAPGLVRTDFARALWENPEIYEATVSKYPLRRIGEPDEIAGAAVLLASSAGSFTTGQTIVIDGGGTIAG</sequence>
<dbReference type="Gene3D" id="3.40.50.720">
    <property type="entry name" value="NAD(P)-binding Rossmann-like Domain"/>
    <property type="match status" value="1"/>
</dbReference>
<reference evidence="3" key="1">
    <citation type="submission" date="2018-05" db="EMBL/GenBank/DDBJ databases">
        <authorList>
            <person name="Lanie J.A."/>
            <person name="Ng W.-L."/>
            <person name="Kazmierczak K.M."/>
            <person name="Andrzejewski T.M."/>
            <person name="Davidsen T.M."/>
            <person name="Wayne K.J."/>
            <person name="Tettelin H."/>
            <person name="Glass J.I."/>
            <person name="Rusch D."/>
            <person name="Podicherti R."/>
            <person name="Tsui H.-C.T."/>
            <person name="Winkler M.E."/>
        </authorList>
    </citation>
    <scope>NUCLEOTIDE SEQUENCE</scope>
</reference>
<protein>
    <recommendedName>
        <fullName evidence="2">Ketoreductase domain-containing protein</fullName>
    </recommendedName>
</protein>
<accession>A0A381SJ89</accession>
<dbReference type="InterPro" id="IPR002347">
    <property type="entry name" value="SDR_fam"/>
</dbReference>
<feature type="domain" description="Ketoreductase" evidence="2">
    <location>
        <begin position="9"/>
        <end position="179"/>
    </location>
</feature>
<dbReference type="AlphaFoldDB" id="A0A381SJ89"/>
<dbReference type="InterPro" id="IPR057326">
    <property type="entry name" value="KR_dom"/>
</dbReference>
<dbReference type="SMART" id="SM00822">
    <property type="entry name" value="PKS_KR"/>
    <property type="match status" value="1"/>
</dbReference>
<evidence type="ECO:0000256" key="1">
    <source>
        <dbReference type="ARBA" id="ARBA00006484"/>
    </source>
</evidence>
<dbReference type="PANTHER" id="PTHR43943">
    <property type="entry name" value="DEHYDROGENASE/REDUCTASE (SDR FAMILY) MEMBER 4"/>
    <property type="match status" value="1"/>
</dbReference>
<organism evidence="3">
    <name type="scientific">marine metagenome</name>
    <dbReference type="NCBI Taxonomy" id="408172"/>
    <lineage>
        <taxon>unclassified sequences</taxon>
        <taxon>metagenomes</taxon>
        <taxon>ecological metagenomes</taxon>
    </lineage>
</organism>
<name>A0A381SJ89_9ZZZZ</name>
<dbReference type="SUPFAM" id="SSF51735">
    <property type="entry name" value="NAD(P)-binding Rossmann-fold domains"/>
    <property type="match status" value="1"/>
</dbReference>
<dbReference type="FunFam" id="3.40.50.720:FF:000084">
    <property type="entry name" value="Short-chain dehydrogenase reductase"/>
    <property type="match status" value="1"/>
</dbReference>
<gene>
    <name evidence="3" type="ORF">METZ01_LOCUS56343</name>
</gene>
<dbReference type="NCBIfam" id="NF005559">
    <property type="entry name" value="PRK07231.1"/>
    <property type="match status" value="1"/>
</dbReference>
<proteinExistence type="inferred from homology"/>
<dbReference type="InterPro" id="IPR020904">
    <property type="entry name" value="Sc_DH/Rdtase_CS"/>
</dbReference>
<dbReference type="CDD" id="cd05233">
    <property type="entry name" value="SDR_c"/>
    <property type="match status" value="1"/>
</dbReference>
<dbReference type="EMBL" id="UINC01003116">
    <property type="protein sequence ID" value="SVA03489.1"/>
    <property type="molecule type" value="Genomic_DNA"/>
</dbReference>
<dbReference type="PRINTS" id="PR00081">
    <property type="entry name" value="GDHRDH"/>
</dbReference>
<evidence type="ECO:0000313" key="3">
    <source>
        <dbReference type="EMBL" id="SVA03489.1"/>
    </source>
</evidence>
<dbReference type="PANTHER" id="PTHR43943:SF2">
    <property type="entry name" value="DEHYDROGENASE_REDUCTASE 4"/>
    <property type="match status" value="1"/>
</dbReference>
<evidence type="ECO:0000259" key="2">
    <source>
        <dbReference type="SMART" id="SM00822"/>
    </source>
</evidence>
<dbReference type="InterPro" id="IPR036291">
    <property type="entry name" value="NAD(P)-bd_dom_sf"/>
</dbReference>
<dbReference type="PROSITE" id="PS00061">
    <property type="entry name" value="ADH_SHORT"/>
    <property type="match status" value="1"/>
</dbReference>